<feature type="domain" description="CBS" evidence="3">
    <location>
        <begin position="28"/>
        <end position="85"/>
    </location>
</feature>
<dbReference type="InterPro" id="IPR000644">
    <property type="entry name" value="CBS_dom"/>
</dbReference>
<dbReference type="EMBL" id="QGGI01000002">
    <property type="protein sequence ID" value="PWJ96193.1"/>
    <property type="molecule type" value="Genomic_DNA"/>
</dbReference>
<dbReference type="Proteomes" id="UP000245921">
    <property type="component" value="Unassembled WGS sequence"/>
</dbReference>
<name>A0AA45HJN5_9BACT</name>
<dbReference type="SMART" id="SM00116">
    <property type="entry name" value="CBS"/>
    <property type="match status" value="2"/>
</dbReference>
<dbReference type="PANTHER" id="PTHR43080">
    <property type="entry name" value="CBS DOMAIN-CONTAINING PROTEIN CBSX3, MITOCHONDRIAL"/>
    <property type="match status" value="1"/>
</dbReference>
<dbReference type="CDD" id="cd02205">
    <property type="entry name" value="CBS_pair_SF"/>
    <property type="match status" value="1"/>
</dbReference>
<dbReference type="PANTHER" id="PTHR43080:SF2">
    <property type="entry name" value="CBS DOMAIN-CONTAINING PROTEIN"/>
    <property type="match status" value="1"/>
</dbReference>
<dbReference type="PROSITE" id="PS51371">
    <property type="entry name" value="CBS"/>
    <property type="match status" value="2"/>
</dbReference>
<keyword evidence="5" id="KW-1185">Reference proteome</keyword>
<evidence type="ECO:0000256" key="2">
    <source>
        <dbReference type="PROSITE-ProRule" id="PRU00703"/>
    </source>
</evidence>
<dbReference type="InterPro" id="IPR051257">
    <property type="entry name" value="Diverse_CBS-Domain"/>
</dbReference>
<dbReference type="Pfam" id="PF00571">
    <property type="entry name" value="CBS"/>
    <property type="match status" value="2"/>
</dbReference>
<evidence type="ECO:0000259" key="3">
    <source>
        <dbReference type="PROSITE" id="PS51371"/>
    </source>
</evidence>
<dbReference type="Gene3D" id="3.10.580.10">
    <property type="entry name" value="CBS-domain"/>
    <property type="match status" value="2"/>
</dbReference>
<gene>
    <name evidence="4" type="ORF">C7380_102104</name>
</gene>
<evidence type="ECO:0000313" key="4">
    <source>
        <dbReference type="EMBL" id="PWJ96193.1"/>
    </source>
</evidence>
<dbReference type="InterPro" id="IPR046342">
    <property type="entry name" value="CBS_dom_sf"/>
</dbReference>
<sequence length="317" mass="36264">MLENKNEVDKLVSTLSKVFSNTLINEIMTTPPILVTGETKLKYAKEIMRIKGISGMPVIKRDLTLSGILSIEDIIRVIENNSLEERVEKWMTKKPIFLNEEDTIMTFLELNKNEKFGRYPVINSKKKVVGVVTKIDILEWMFKKLGYIYVHDERRDKVLNKNYVSSITGENFETEGYDFKYSIDYKSVEMVGIAATKLKKFLTSKNINPELIRKISISTYEAEANVVIHSESNGILYCWTEEDKIKVFIEDFGKGIEDIDSALKEGYSTATENVREKGFGAGMGLPNMKRFSDRMTLISSSGKGVKLEMLFYFNKGE</sequence>
<keyword evidence="1 2" id="KW-0129">CBS domain</keyword>
<dbReference type="SUPFAM" id="SSF55874">
    <property type="entry name" value="ATPase domain of HSP90 chaperone/DNA topoisomerase II/histidine kinase"/>
    <property type="match status" value="1"/>
</dbReference>
<dbReference type="InterPro" id="IPR036890">
    <property type="entry name" value="HATPase_C_sf"/>
</dbReference>
<organism evidence="4 5">
    <name type="scientific">Oceanotoga teriensis</name>
    <dbReference type="NCBI Taxonomy" id="515440"/>
    <lineage>
        <taxon>Bacteria</taxon>
        <taxon>Thermotogati</taxon>
        <taxon>Thermotogota</taxon>
        <taxon>Thermotogae</taxon>
        <taxon>Petrotogales</taxon>
        <taxon>Petrotogaceae</taxon>
        <taxon>Oceanotoga</taxon>
    </lineage>
</organism>
<dbReference type="SUPFAM" id="SSF54631">
    <property type="entry name" value="CBS-domain pair"/>
    <property type="match status" value="1"/>
</dbReference>
<protein>
    <submittedName>
        <fullName evidence="4">Anti-sigma regulatory factor (Ser/Thr protein kinase)</fullName>
    </submittedName>
</protein>
<dbReference type="Pfam" id="PF13581">
    <property type="entry name" value="HATPase_c_2"/>
    <property type="match status" value="1"/>
</dbReference>
<comment type="caution">
    <text evidence="4">The sequence shown here is derived from an EMBL/GenBank/DDBJ whole genome shotgun (WGS) entry which is preliminary data.</text>
</comment>
<reference evidence="4 5" key="1">
    <citation type="submission" date="2018-05" db="EMBL/GenBank/DDBJ databases">
        <title>Genomic Encyclopedia of Type Strains, Phase IV (KMG-IV): sequencing the most valuable type-strain genomes for metagenomic binning, comparative biology and taxonomic classification.</title>
        <authorList>
            <person name="Goeker M."/>
        </authorList>
    </citation>
    <scope>NUCLEOTIDE SEQUENCE [LARGE SCALE GENOMIC DNA]</scope>
    <source>
        <strain evidence="4 5">DSM 24906</strain>
    </source>
</reference>
<dbReference type="AlphaFoldDB" id="A0AA45HJN5"/>
<dbReference type="Gene3D" id="3.30.565.10">
    <property type="entry name" value="Histidine kinase-like ATPase, C-terminal domain"/>
    <property type="match status" value="1"/>
</dbReference>
<evidence type="ECO:0000256" key="1">
    <source>
        <dbReference type="ARBA" id="ARBA00023122"/>
    </source>
</evidence>
<dbReference type="RefSeq" id="WP_109603814.1">
    <property type="nucleotide sequence ID" value="NZ_JAMHJO010000001.1"/>
</dbReference>
<feature type="domain" description="CBS" evidence="3">
    <location>
        <begin position="91"/>
        <end position="153"/>
    </location>
</feature>
<accession>A0AA45HJN5</accession>
<dbReference type="InterPro" id="IPR003594">
    <property type="entry name" value="HATPase_dom"/>
</dbReference>
<evidence type="ECO:0000313" key="5">
    <source>
        <dbReference type="Proteomes" id="UP000245921"/>
    </source>
</evidence>
<proteinExistence type="predicted"/>